<reference evidence="2 3" key="1">
    <citation type="submission" date="2024-04" db="EMBL/GenBank/DDBJ databases">
        <title>Novel genus in family Flammeovirgaceae.</title>
        <authorList>
            <person name="Nguyen T.H."/>
            <person name="Vuong T.Q."/>
            <person name="Le H."/>
            <person name="Kim S.-G."/>
        </authorList>
    </citation>
    <scope>NUCLEOTIDE SEQUENCE [LARGE SCALE GENOMIC DNA]</scope>
    <source>
        <strain evidence="2 3">JCM 23209</strain>
    </source>
</reference>
<keyword evidence="3" id="KW-1185">Reference proteome</keyword>
<dbReference type="AlphaFoldDB" id="A0AAW9RTA8"/>
<proteinExistence type="predicted"/>
<dbReference type="Gene3D" id="1.50.10.10">
    <property type="match status" value="1"/>
</dbReference>
<dbReference type="SUPFAM" id="SSF48208">
    <property type="entry name" value="Six-hairpin glycosidases"/>
    <property type="match status" value="2"/>
</dbReference>
<accession>A0AAW9RTA8</accession>
<evidence type="ECO:0000313" key="3">
    <source>
        <dbReference type="Proteomes" id="UP001403385"/>
    </source>
</evidence>
<keyword evidence="1" id="KW-0732">Signal</keyword>
<evidence type="ECO:0000256" key="1">
    <source>
        <dbReference type="SAM" id="SignalP"/>
    </source>
</evidence>
<dbReference type="RefSeq" id="WP_346820776.1">
    <property type="nucleotide sequence ID" value="NZ_JBDKWZ010000004.1"/>
</dbReference>
<protein>
    <submittedName>
        <fullName evidence="2">Uncharacterized protein</fullName>
    </submittedName>
</protein>
<dbReference type="GO" id="GO:0005975">
    <property type="term" value="P:carbohydrate metabolic process"/>
    <property type="evidence" value="ECO:0007669"/>
    <property type="project" value="InterPro"/>
</dbReference>
<organism evidence="2 3">
    <name type="scientific">Rapidithrix thailandica</name>
    <dbReference type="NCBI Taxonomy" id="413964"/>
    <lineage>
        <taxon>Bacteria</taxon>
        <taxon>Pseudomonadati</taxon>
        <taxon>Bacteroidota</taxon>
        <taxon>Cytophagia</taxon>
        <taxon>Cytophagales</taxon>
        <taxon>Flammeovirgaceae</taxon>
        <taxon>Rapidithrix</taxon>
    </lineage>
</organism>
<gene>
    <name evidence="2" type="ORF">AAG747_08740</name>
</gene>
<dbReference type="InterPro" id="IPR008928">
    <property type="entry name" value="6-hairpin_glycosidase_sf"/>
</dbReference>
<name>A0AAW9RTA8_9BACT</name>
<comment type="caution">
    <text evidence="2">The sequence shown here is derived from an EMBL/GenBank/DDBJ whole genome shotgun (WGS) entry which is preliminary data.</text>
</comment>
<dbReference type="EMBL" id="JBDKWZ010000004">
    <property type="protein sequence ID" value="MEN7547994.1"/>
    <property type="molecule type" value="Genomic_DNA"/>
</dbReference>
<sequence>MNFSFILVVLSLLAFPGLAQSWLSPEGQKGVPVKKNSLLKKLQEEKGFLSPVVCKYDENRLVESQPFSWKEENGKWIGRLEEKGNLWECVIRFQKVTAYCQEAEVTFKLLKGKQASAGVALSWQLKDWREDNFVFIPGAAYNGNRFEVLAEDYPPMFYDEKFQGVDFPVTITDVPRLSGQGEVSKMELTTADATTPCMGFYDKVAKKGFLLFTGQSTSLGNSGLTVEESQDRKQAALVLSAPAVREKWYTGMHLRKSPDRGVDWKAGDVVTLKARMYLFPANSLQEFYTKYFQERKAMPGDASWKHRLPFSEALQMEMDLQNRERWNEAGGYYKNGNGDSPFGHIQIGWVGGLMQTYPLLVKGDETSVQRCLQTFQTAIEKVRGQSGFFYGIYKNGKVYGDNFHLNNEKPQVAMVRKNADALYYLLKQFLWLKRENKNPLIQPAWEAAVRKLADAFVHLWQKEGDFGQLVNVETGALIIKGSTAGSIAPGALALAADYFREPLYLEIAKKAAEKYYHRDVLQGYTTGGPGEILQCPDSESAFAMLESLVTLYEHTKEKKWLERARAMASICASWTVSYDFEFPENSRLGQCRAPATGAVWASIQNKHAAPGICTNSGSALLRLYRYTGETLYLDLLRDIAHNLMGFVSTQKFPVGNTIDGYVNERVNLSDWEGQGAVGNLHHSSVSWCEVSVMLTALEIPGVYLNPQTGFLWVADHIEAKVVKKSNKGVMLQMTNPTAYLATVQVMSESDLQKKQPLGPLVFTTMQAIILAPGETKEIFMEAK</sequence>
<evidence type="ECO:0000313" key="2">
    <source>
        <dbReference type="EMBL" id="MEN7547994.1"/>
    </source>
</evidence>
<dbReference type="InterPro" id="IPR012341">
    <property type="entry name" value="6hp_glycosidase-like_sf"/>
</dbReference>
<feature type="signal peptide" evidence="1">
    <location>
        <begin position="1"/>
        <end position="19"/>
    </location>
</feature>
<feature type="chain" id="PRO_5043611862" evidence="1">
    <location>
        <begin position="20"/>
        <end position="783"/>
    </location>
</feature>
<dbReference type="Proteomes" id="UP001403385">
    <property type="component" value="Unassembled WGS sequence"/>
</dbReference>